<dbReference type="eggNOG" id="COG3580">
    <property type="taxonomic scope" value="Bacteria"/>
</dbReference>
<dbReference type="PATRIC" id="fig|1125712.3.peg.1093"/>
<evidence type="ECO:0000259" key="2">
    <source>
        <dbReference type="Pfam" id="PF09989"/>
    </source>
</evidence>
<accession>U2V789</accession>
<proteinExistence type="predicted"/>
<sequence length="1568" mass="173021">MTNHASSNRAQAAVGRPIELRQIGAELYPAHTVDLSHARLRLGIDVGSTTVKLAVIDEGNHLVYASYERHHTDVKATACELFRRAQSVIGDPSMRVSITGSGGMLLAKWLDLEFVQEVIASKRAVETLIPQTDCAIELGGEDAKIIYFDRGIEQRMNGTCAGGTGAFIDQMASLMKTDASGLNELAKEATHIYPIASRCGVFAKSDVQPLLNEGAAPADVAASIFQAVANQTVSGLACGHPIRGYVAFLGGPLQYLSELRHRFYETLKLDEEHRVIPENAHLFVATGAALAGESDRHVTFQQVIDALSNLKDTQGSEVARLDALFATEEDYQEFKRRHDRQVVPKGQLEAYHGRVFIGIDAGSTTMKAAVVGKSGQLLYTWYDNNNGDILGTARRIMDDIYDHLPEGCTIGHVTTTGYGEGILIEALRADSGEIETVAHLRGAKAFVPDVEFILDIGGQDMKCLQVRGGVIEHIMLNEACSAGCGSFIANFADSMGMTVQEFAQAAVRGESPIDLGSRCTVFMNSRVKQAQKEGATIGDVAAGLSYSVIKNALFKVIKLRDYDQIGTYVVVQGGTFMSDATLRAFELLTGRDVIRPDIAGVMGAYGAALLARDRAGASGTSELLSREEIDNLKVRRTQSHCGRCANNCQLTINSFGNGRRFITGNRCEKGSGKPKREQSKAPNLFEFKNRLLFDRESLPADKAPRGTVGIPRALNMYENYPFWHTFFTKLGFSVILSDRTTKATYEAGIESMPSESVCYPAKLSHGHIMNLLEKDPDFIWMPCIRWERQEDDSATNHYNCPIVMSYPQSLELNVDELSAPDVEYLDPFIPYDNKRQLKRRLYEVVAVQRAEDAKAGRGRFRGKPITRREIDEAVNAAWEEDLAFKDAMHRKGDETLEWIEDNGAHGIVLAGRPYHNDGEINHAIPEMLHGFGLAVLTEDSVAHKMLPERPIRVVDQWMYHSRLYRAARFVATRNDLDLIQLQSFGCGLDALTTDQVQEILEASGKIYTVLKIDEVSNLGAARIRVRSLMAALKERQAELERETAAGIVSEVAPVGVHMADGSLEHARQTDLSRHTPVYREAKSAAFEKHNYTKDMQAQGYTILAPQMAPIHFEIVEELLHAEGYNVVLLPSVDHKAVDTGLKYVNNDICYPSILVTGQIMEAVLSGRYDLSRTAVMITQTGGGCRATNYIALIRKALKDSGHPDIPVISLTAASGLDEKAPGFNLFKPSLIVRAVYALLYGDLIMQLLYRTRPYETERGSANRLYRSLMSRAKTLIPRTDRKSFYQLCQDTIERFDALPLTNDRSKPRVGVVGEILVKFHPTANNQVVEVIEGEGCEADVPGLVDFFLFGMSNAINTAGELGTKATSRLTHNAGIQMINALRSPLDRMLAKSKRFQPYEDIFELADKAKRILSLCNTMGEGWLLTAEMVDLIEHGTPNIVCASPFACLPNHVVGKSVIKRLRQMHPESNIVAVDYDPGASEVNQLNRIKLMISVAKENYREGGAFTIENPDDPTTHVVAPYVDETRRHGTFGDTEVNEREAGAHVHGIRLSPEQLATIERAKQKAGVR</sequence>
<dbReference type="SUPFAM" id="SSF53067">
    <property type="entry name" value="Actin-like ATPase domain"/>
    <property type="match status" value="2"/>
</dbReference>
<protein>
    <submittedName>
        <fullName evidence="3">2-hydroxyglutaryl-CoA dehydratase, D-component</fullName>
        <ecNumber evidence="3">4.2.1.-</ecNumber>
    </submittedName>
</protein>
<dbReference type="PANTHER" id="PTHR32329">
    <property type="entry name" value="BIFUNCTIONAL PROTEIN [INCLUDES 2-HYDROXYACYL-COA DEHYDRATASE (N-TER) AND ITS ACTIVATOR DOMAIN (C_TERM)-RELATED"/>
    <property type="match status" value="1"/>
</dbReference>
<evidence type="ECO:0000259" key="1">
    <source>
        <dbReference type="Pfam" id="PF01869"/>
    </source>
</evidence>
<reference evidence="3 4" key="1">
    <citation type="submission" date="2013-08" db="EMBL/GenBank/DDBJ databases">
        <authorList>
            <person name="Durkin A.S."/>
            <person name="Haft D.R."/>
            <person name="McCorrison J."/>
            <person name="Torralba M."/>
            <person name="Gillis M."/>
            <person name="Haft D.H."/>
            <person name="Methe B."/>
            <person name="Sutton G."/>
            <person name="Nelson K.E."/>
        </authorList>
    </citation>
    <scope>NUCLEOTIDE SEQUENCE [LARGE SCALE GENOMIC DNA]</scope>
    <source>
        <strain evidence="3 4">F0195</strain>
    </source>
</reference>
<feature type="domain" description="DUF2229" evidence="2">
    <location>
        <begin position="707"/>
        <end position="941"/>
    </location>
</feature>
<dbReference type="Gene3D" id="3.30.420.40">
    <property type="match status" value="4"/>
</dbReference>
<dbReference type="InterPro" id="IPR002731">
    <property type="entry name" value="ATPase_BadF"/>
</dbReference>
<dbReference type="EC" id="4.2.1.-" evidence="3"/>
<feature type="domain" description="ATPase BadF/BadG/BcrA/BcrD type" evidence="1">
    <location>
        <begin position="42"/>
        <end position="255"/>
    </location>
</feature>
<dbReference type="eggNOG" id="COG1924">
    <property type="taxonomic scope" value="Bacteria"/>
</dbReference>
<keyword evidence="4" id="KW-1185">Reference proteome</keyword>
<feature type="domain" description="ATPase BadF/BadG/BcrA/BcrD type" evidence="1">
    <location>
        <begin position="357"/>
        <end position="611"/>
    </location>
</feature>
<dbReference type="EMBL" id="AWEZ01000044">
    <property type="protein sequence ID" value="ERL08506.1"/>
    <property type="molecule type" value="Genomic_DNA"/>
</dbReference>
<dbReference type="InterPro" id="IPR018709">
    <property type="entry name" value="CoA_activase_DUF2229"/>
</dbReference>
<organism evidence="3 4">
    <name type="scientific">Olsenella profusa F0195</name>
    <dbReference type="NCBI Taxonomy" id="1125712"/>
    <lineage>
        <taxon>Bacteria</taxon>
        <taxon>Bacillati</taxon>
        <taxon>Actinomycetota</taxon>
        <taxon>Coriobacteriia</taxon>
        <taxon>Coriobacteriales</taxon>
        <taxon>Atopobiaceae</taxon>
        <taxon>Olsenella</taxon>
    </lineage>
</organism>
<dbReference type="RefSeq" id="WP_021726009.1">
    <property type="nucleotide sequence ID" value="NZ_AWEZ01000044.1"/>
</dbReference>
<dbReference type="Pfam" id="PF09989">
    <property type="entry name" value="DUF2229"/>
    <property type="match status" value="1"/>
</dbReference>
<dbReference type="InterPro" id="IPR043129">
    <property type="entry name" value="ATPase_NBD"/>
</dbReference>
<gene>
    <name evidence="3" type="ORF">HMPREF1316_1977</name>
</gene>
<dbReference type="OrthoDB" id="9177882at2"/>
<comment type="caution">
    <text evidence="3">The sequence shown here is derived from an EMBL/GenBank/DDBJ whole genome shotgun (WGS) entry which is preliminary data.</text>
</comment>
<dbReference type="CDD" id="cd24035">
    <property type="entry name" value="ASKHA_NBD_O66634-like_rpt2"/>
    <property type="match status" value="1"/>
</dbReference>
<dbReference type="CDD" id="cd24034">
    <property type="entry name" value="ASKHA_NBD_O66634-like_rpt1"/>
    <property type="match status" value="1"/>
</dbReference>
<dbReference type="Proteomes" id="UP000016638">
    <property type="component" value="Unassembled WGS sequence"/>
</dbReference>
<evidence type="ECO:0000313" key="4">
    <source>
        <dbReference type="Proteomes" id="UP000016638"/>
    </source>
</evidence>
<dbReference type="eggNOG" id="COG3581">
    <property type="taxonomic scope" value="Bacteria"/>
</dbReference>
<evidence type="ECO:0000313" key="3">
    <source>
        <dbReference type="EMBL" id="ERL08506.1"/>
    </source>
</evidence>
<dbReference type="InterPro" id="IPR051805">
    <property type="entry name" value="Dehydratase_Activator_Redct"/>
</dbReference>
<dbReference type="GO" id="GO:0016829">
    <property type="term" value="F:lyase activity"/>
    <property type="evidence" value="ECO:0007669"/>
    <property type="project" value="UniProtKB-KW"/>
</dbReference>
<dbReference type="PANTHER" id="PTHR32329:SF4">
    <property type="entry name" value="ACTIVATOR OF 2-HYDROXYACYL-COA DEHYDRATASE"/>
    <property type="match status" value="1"/>
</dbReference>
<dbReference type="STRING" id="1125712.HMPREF1316_1977"/>
<name>U2V789_9ACTN</name>
<dbReference type="Pfam" id="PF01869">
    <property type="entry name" value="BcrAD_BadFG"/>
    <property type="match status" value="2"/>
</dbReference>
<keyword evidence="3" id="KW-0456">Lyase</keyword>